<keyword evidence="10" id="KW-0511">Multifunctional enzyme</keyword>
<evidence type="ECO:0000256" key="9">
    <source>
        <dbReference type="ARBA" id="ARBA00022984"/>
    </source>
</evidence>
<keyword evidence="14" id="KW-1133">Transmembrane helix</keyword>
<evidence type="ECO:0000256" key="12">
    <source>
        <dbReference type="ARBA" id="ARBA00034000"/>
    </source>
</evidence>
<dbReference type="Proteomes" id="UP000198863">
    <property type="component" value="Unassembled WGS sequence"/>
</dbReference>
<feature type="domain" description="Penicillin-binding protein transpeptidase" evidence="15">
    <location>
        <begin position="355"/>
        <end position="652"/>
    </location>
</feature>
<sequence>MRCVRWVVVGKLLGAVVVAGVLVAAVAGPWLVGLDLAGRAAADSQGAVSTTAVDEVTTAPLPGITSVLAADGSLVTDFYDQYRVPVTAGQVAPVMGTALVDIEDSRFYSHGGVDPIGTLRALVTDVSSGGAAQGGSTITQQLVKQTLVQRATSTQGQQEATADTLARKLTEARLALAVDARLSKTEILTRYLNTVYFGHGAYGVQAAARTYFSVDASALTPLQAATLAGLVQNPSADDPIAHPDVAQARRDVVLHRMHDLGDLSDADLAADLATPVATVPGGTPPQGCAQALVGGFFCSYLRGYLTGTLGLTDQQLDEGGLVVRTTLDPTVQRSGDAATAGVVSPDSELAAVYDVVQPGTGHVLGLSVNRTYGCTGTGCTSVDLPTVAARGSGSTYKLFTAAYALQHGYTASFTQTTSSPYTSTVYKKNGGTRGAPYTISNASPNYPETLDLADALVMSSNTYFVGLEDHLGSVEGPVREAQQLGLASLTDDDAQQIIDGEEGSFTLGPDATSPLDLTDAYATVFSGGTRCDPTPVTAVLAADGSPLTGPDGSALDTGDHCTAGALPAPVAHTLAQVMRGDVESDIGTASRARIAGHDIAGKTGTAQGNISVAFVGSTPEYTAGVMVFNPDRNVSVGGYGGDKGARIWHDAMAPVLAAGPTADFPAADRQVLGVPDGGDCPFTEGNLVLVC</sequence>
<dbReference type="InterPro" id="IPR001460">
    <property type="entry name" value="PCN-bd_Tpept"/>
</dbReference>
<keyword evidence="6" id="KW-0808">Transferase</keyword>
<keyword evidence="14" id="KW-0812">Transmembrane</keyword>
<keyword evidence="18" id="KW-1185">Reference proteome</keyword>
<dbReference type="InterPro" id="IPR012338">
    <property type="entry name" value="Beta-lactam/transpept-like"/>
</dbReference>
<comment type="catalytic activity">
    <reaction evidence="13">
        <text>[GlcNAc-(1-&gt;4)-Mur2Ac(oyl-L-Ala-gamma-D-Glu-L-Lys-D-Ala-D-Ala)](n)-di-trans,octa-cis-undecaprenyl diphosphate + beta-D-GlcNAc-(1-&gt;4)-Mur2Ac(oyl-L-Ala-gamma-D-Glu-L-Lys-D-Ala-D-Ala)-di-trans,octa-cis-undecaprenyl diphosphate = [GlcNAc-(1-&gt;4)-Mur2Ac(oyl-L-Ala-gamma-D-Glu-L-Lys-D-Ala-D-Ala)](n+1)-di-trans,octa-cis-undecaprenyl diphosphate + di-trans,octa-cis-undecaprenyl diphosphate + H(+)</text>
        <dbReference type="Rhea" id="RHEA:23708"/>
        <dbReference type="Rhea" id="RHEA-COMP:9602"/>
        <dbReference type="Rhea" id="RHEA-COMP:9603"/>
        <dbReference type="ChEBI" id="CHEBI:15378"/>
        <dbReference type="ChEBI" id="CHEBI:58405"/>
        <dbReference type="ChEBI" id="CHEBI:60033"/>
        <dbReference type="ChEBI" id="CHEBI:78435"/>
        <dbReference type="EC" id="2.4.99.28"/>
    </reaction>
</comment>
<keyword evidence="11" id="KW-0961">Cell wall biogenesis/degradation</keyword>
<keyword evidence="5" id="KW-0328">Glycosyltransferase</keyword>
<dbReference type="GO" id="GO:0009002">
    <property type="term" value="F:serine-type D-Ala-D-Ala carboxypeptidase activity"/>
    <property type="evidence" value="ECO:0007669"/>
    <property type="project" value="UniProtKB-EC"/>
</dbReference>
<dbReference type="EMBL" id="FNCF01000001">
    <property type="protein sequence ID" value="SDF48413.1"/>
    <property type="molecule type" value="Genomic_DNA"/>
</dbReference>
<dbReference type="GO" id="GO:0071555">
    <property type="term" value="P:cell wall organization"/>
    <property type="evidence" value="ECO:0007669"/>
    <property type="project" value="UniProtKB-KW"/>
</dbReference>
<dbReference type="SUPFAM" id="SSF53955">
    <property type="entry name" value="Lysozyme-like"/>
    <property type="match status" value="1"/>
</dbReference>
<dbReference type="Pfam" id="PF00912">
    <property type="entry name" value="Transgly"/>
    <property type="match status" value="1"/>
</dbReference>
<evidence type="ECO:0000256" key="5">
    <source>
        <dbReference type="ARBA" id="ARBA00022676"/>
    </source>
</evidence>
<evidence type="ECO:0000313" key="18">
    <source>
        <dbReference type="Proteomes" id="UP000198863"/>
    </source>
</evidence>
<dbReference type="AlphaFoldDB" id="A0A1G7LG38"/>
<keyword evidence="4" id="KW-0645">Protease</keyword>
<evidence type="ECO:0000256" key="10">
    <source>
        <dbReference type="ARBA" id="ARBA00023268"/>
    </source>
</evidence>
<evidence type="ECO:0000313" key="17">
    <source>
        <dbReference type="EMBL" id="SDF48413.1"/>
    </source>
</evidence>
<keyword evidence="8" id="KW-0133">Cell shape</keyword>
<evidence type="ECO:0000256" key="6">
    <source>
        <dbReference type="ARBA" id="ARBA00022679"/>
    </source>
</evidence>
<keyword evidence="14" id="KW-0472">Membrane</keyword>
<evidence type="ECO:0000256" key="3">
    <source>
        <dbReference type="ARBA" id="ARBA00022645"/>
    </source>
</evidence>
<organism evidence="17 18">
    <name type="scientific">Klenkia brasiliensis</name>
    <dbReference type="NCBI Taxonomy" id="333142"/>
    <lineage>
        <taxon>Bacteria</taxon>
        <taxon>Bacillati</taxon>
        <taxon>Actinomycetota</taxon>
        <taxon>Actinomycetes</taxon>
        <taxon>Geodermatophilales</taxon>
        <taxon>Geodermatophilaceae</taxon>
        <taxon>Klenkia</taxon>
    </lineage>
</organism>
<keyword evidence="7" id="KW-0378">Hydrolase</keyword>
<dbReference type="GO" id="GO:0009252">
    <property type="term" value="P:peptidoglycan biosynthetic process"/>
    <property type="evidence" value="ECO:0007669"/>
    <property type="project" value="UniProtKB-KW"/>
</dbReference>
<comment type="similarity">
    <text evidence="2">In the N-terminal section; belongs to the glycosyltransferase 51 family.</text>
</comment>
<dbReference type="Gene3D" id="1.10.3810.10">
    <property type="entry name" value="Biosynthetic peptidoglycan transglycosylase-like"/>
    <property type="match status" value="1"/>
</dbReference>
<dbReference type="PANTHER" id="PTHR32282:SF33">
    <property type="entry name" value="PEPTIDOGLYCAN GLYCOSYLTRANSFERASE"/>
    <property type="match status" value="1"/>
</dbReference>
<accession>A0A1G7LG38</accession>
<comment type="similarity">
    <text evidence="1">In the C-terminal section; belongs to the transpeptidase family.</text>
</comment>
<dbReference type="InterPro" id="IPR036950">
    <property type="entry name" value="PBP_transglycosylase"/>
</dbReference>
<reference evidence="18" key="1">
    <citation type="submission" date="2016-10" db="EMBL/GenBank/DDBJ databases">
        <authorList>
            <person name="Varghese N."/>
            <person name="Submissions S."/>
        </authorList>
    </citation>
    <scope>NUCLEOTIDE SEQUENCE [LARGE SCALE GENOMIC DNA]</scope>
    <source>
        <strain evidence="18">DSM 44526</strain>
    </source>
</reference>
<comment type="catalytic activity">
    <reaction evidence="12">
        <text>Preferential cleavage: (Ac)2-L-Lys-D-Ala-|-D-Ala. Also transpeptidation of peptidyl-alanyl moieties that are N-acyl substituents of D-alanine.</text>
        <dbReference type="EC" id="3.4.16.4"/>
    </reaction>
</comment>
<dbReference type="GO" id="GO:0030288">
    <property type="term" value="C:outer membrane-bounded periplasmic space"/>
    <property type="evidence" value="ECO:0007669"/>
    <property type="project" value="TreeGrafter"/>
</dbReference>
<dbReference type="PANTHER" id="PTHR32282">
    <property type="entry name" value="BINDING PROTEIN TRANSPEPTIDASE, PUTATIVE-RELATED"/>
    <property type="match status" value="1"/>
</dbReference>
<evidence type="ECO:0000259" key="15">
    <source>
        <dbReference type="Pfam" id="PF00905"/>
    </source>
</evidence>
<dbReference type="InterPro" id="IPR050396">
    <property type="entry name" value="Glycosyltr_51/Transpeptidase"/>
</dbReference>
<dbReference type="GO" id="GO:0008658">
    <property type="term" value="F:penicillin binding"/>
    <property type="evidence" value="ECO:0007669"/>
    <property type="project" value="InterPro"/>
</dbReference>
<evidence type="ECO:0000256" key="11">
    <source>
        <dbReference type="ARBA" id="ARBA00023316"/>
    </source>
</evidence>
<keyword evidence="9" id="KW-0573">Peptidoglycan synthesis</keyword>
<dbReference type="GO" id="GO:0006508">
    <property type="term" value="P:proteolysis"/>
    <property type="evidence" value="ECO:0007669"/>
    <property type="project" value="UniProtKB-KW"/>
</dbReference>
<dbReference type="Pfam" id="PF00905">
    <property type="entry name" value="Transpeptidase"/>
    <property type="match status" value="1"/>
</dbReference>
<dbReference type="SUPFAM" id="SSF56601">
    <property type="entry name" value="beta-lactamase/transpeptidase-like"/>
    <property type="match status" value="1"/>
</dbReference>
<feature type="domain" description="Glycosyl transferase family 51" evidence="16">
    <location>
        <begin position="72"/>
        <end position="258"/>
    </location>
</feature>
<evidence type="ECO:0000256" key="4">
    <source>
        <dbReference type="ARBA" id="ARBA00022670"/>
    </source>
</evidence>
<dbReference type="Gene3D" id="3.40.710.10">
    <property type="entry name" value="DD-peptidase/beta-lactamase superfamily"/>
    <property type="match status" value="1"/>
</dbReference>
<evidence type="ECO:0000256" key="2">
    <source>
        <dbReference type="ARBA" id="ARBA00007739"/>
    </source>
</evidence>
<proteinExistence type="inferred from homology"/>
<evidence type="ECO:0000256" key="13">
    <source>
        <dbReference type="ARBA" id="ARBA00049902"/>
    </source>
</evidence>
<evidence type="ECO:0000256" key="1">
    <source>
        <dbReference type="ARBA" id="ARBA00007090"/>
    </source>
</evidence>
<dbReference type="OrthoDB" id="9766909at2"/>
<dbReference type="GO" id="GO:0008955">
    <property type="term" value="F:peptidoglycan glycosyltransferase activity"/>
    <property type="evidence" value="ECO:0007669"/>
    <property type="project" value="UniProtKB-EC"/>
</dbReference>
<dbReference type="GO" id="GO:0008360">
    <property type="term" value="P:regulation of cell shape"/>
    <property type="evidence" value="ECO:0007669"/>
    <property type="project" value="UniProtKB-KW"/>
</dbReference>
<dbReference type="InterPro" id="IPR023346">
    <property type="entry name" value="Lysozyme-like_dom_sf"/>
</dbReference>
<evidence type="ECO:0000256" key="7">
    <source>
        <dbReference type="ARBA" id="ARBA00022801"/>
    </source>
</evidence>
<dbReference type="FunFam" id="1.10.3810.10:FF:000001">
    <property type="entry name" value="Penicillin-binding protein 1A"/>
    <property type="match status" value="1"/>
</dbReference>
<evidence type="ECO:0000256" key="8">
    <source>
        <dbReference type="ARBA" id="ARBA00022960"/>
    </source>
</evidence>
<name>A0A1G7LG38_9ACTN</name>
<dbReference type="InterPro" id="IPR001264">
    <property type="entry name" value="Glyco_trans_51"/>
</dbReference>
<feature type="transmembrane region" description="Helical" evidence="14">
    <location>
        <begin position="12"/>
        <end position="32"/>
    </location>
</feature>
<protein>
    <submittedName>
        <fullName evidence="17">Membrane carboxypeptidase (Penicillin-binding protein)</fullName>
    </submittedName>
</protein>
<keyword evidence="3 17" id="KW-0121">Carboxypeptidase</keyword>
<evidence type="ECO:0000259" key="16">
    <source>
        <dbReference type="Pfam" id="PF00912"/>
    </source>
</evidence>
<evidence type="ECO:0000256" key="14">
    <source>
        <dbReference type="SAM" id="Phobius"/>
    </source>
</evidence>
<gene>
    <name evidence="17" type="ORF">SAMN05660324_0251</name>
</gene>